<proteinExistence type="predicted"/>
<gene>
    <name evidence="2" type="ORF">DNK44_04820</name>
</gene>
<accession>A0A4Q9R6D2</accession>
<dbReference type="Proteomes" id="UP000293172">
    <property type="component" value="Unassembled WGS sequence"/>
</dbReference>
<sequence length="377" mass="42127">MQANGGHRVQIDNRSGFPHAWFEKTGPGGIVYDVLVLRGTFELTGDYRPLPRADVQAPIVYADEYDGHPEANPLQSVLRREGDLTLFKPASDVYVTGTARSEGGVARPGWLAGIRVGTQRKLLQLHGPRRFERHGQDWRLSNAEPTSQVPLDYRYAFGGCYSVMANQQKQVERVYNPDNPAGCGWLPGEADLQAVSPEAREQIRQWLEGVRELPAPQIEDPQAPITSPHDDLPAQGFAPLARWSQPRLQHAGTYDEHWQSERYPLLPVDFDERFYQAAPPGLIQPGYLAGDEFISLLGMLPEGLTHFRLPGVLALVSLTPFRGRTRQGPLVLDTVAIDLDTRQVSLLWRGTFERRNPLRRLAIGTLDVPFREAAPHG</sequence>
<evidence type="ECO:0000313" key="2">
    <source>
        <dbReference type="EMBL" id="TBU96082.1"/>
    </source>
</evidence>
<organism evidence="2 3">
    <name type="scientific">Phytopseudomonas dryadis</name>
    <dbReference type="NCBI Taxonomy" id="2487520"/>
    <lineage>
        <taxon>Bacteria</taxon>
        <taxon>Pseudomonadati</taxon>
        <taxon>Pseudomonadota</taxon>
        <taxon>Gammaproteobacteria</taxon>
        <taxon>Pseudomonadales</taxon>
        <taxon>Pseudomonadaceae</taxon>
        <taxon>Phytopseudomonas</taxon>
    </lineage>
</organism>
<evidence type="ECO:0000259" key="1">
    <source>
        <dbReference type="Pfam" id="PF09937"/>
    </source>
</evidence>
<comment type="caution">
    <text evidence="2">The sequence shown here is derived from an EMBL/GenBank/DDBJ whole genome shotgun (WGS) entry which is preliminary data.</text>
</comment>
<reference evidence="2 3" key="1">
    <citation type="submission" date="2018-06" db="EMBL/GenBank/DDBJ databases">
        <title>Three novel Pseudomonas species isolated from symptomatic oak.</title>
        <authorList>
            <person name="Bueno-Gonzalez V."/>
            <person name="Brady C."/>
        </authorList>
    </citation>
    <scope>NUCLEOTIDE SEQUENCE [LARGE SCALE GENOMIC DNA]</scope>
    <source>
        <strain evidence="2 3">P6B</strain>
    </source>
</reference>
<dbReference type="OrthoDB" id="237820at2"/>
<evidence type="ECO:0000313" key="3">
    <source>
        <dbReference type="Proteomes" id="UP000293172"/>
    </source>
</evidence>
<protein>
    <recommendedName>
        <fullName evidence="1">DUF2169 domain-containing protein</fullName>
    </recommendedName>
</protein>
<dbReference type="EMBL" id="QJUL01000005">
    <property type="protein sequence ID" value="TBU96082.1"/>
    <property type="molecule type" value="Genomic_DNA"/>
</dbReference>
<feature type="domain" description="DUF2169" evidence="1">
    <location>
        <begin position="34"/>
        <end position="349"/>
    </location>
</feature>
<dbReference type="AlphaFoldDB" id="A0A4Q9R6D2"/>
<dbReference type="Pfam" id="PF09937">
    <property type="entry name" value="DUF2169"/>
    <property type="match status" value="1"/>
</dbReference>
<dbReference type="InterPro" id="IPR018683">
    <property type="entry name" value="DUF2169"/>
</dbReference>
<name>A0A4Q9R6D2_9GAMM</name>